<feature type="domain" description="NB-ARC" evidence="2">
    <location>
        <begin position="71"/>
        <end position="230"/>
    </location>
</feature>
<dbReference type="OrthoDB" id="626167at2759"/>
<comment type="caution">
    <text evidence="4">The sequence shown here is derived from an EMBL/GenBank/DDBJ whole genome shotgun (WGS) entry which is preliminary data.</text>
</comment>
<dbReference type="InterPro" id="IPR027417">
    <property type="entry name" value="P-loop_NTPase"/>
</dbReference>
<evidence type="ECO:0000313" key="5">
    <source>
        <dbReference type="Proteomes" id="UP000191004"/>
    </source>
</evidence>
<name>A0A1T3CIP4_9HYPO</name>
<dbReference type="SMART" id="SM00028">
    <property type="entry name" value="TPR"/>
    <property type="match status" value="5"/>
</dbReference>
<proteinExistence type="predicted"/>
<dbReference type="GO" id="GO:0043531">
    <property type="term" value="F:ADP binding"/>
    <property type="evidence" value="ECO:0007669"/>
    <property type="project" value="InterPro"/>
</dbReference>
<accession>A0A1T3CIP4</accession>
<evidence type="ECO:0000256" key="1">
    <source>
        <dbReference type="SAM" id="MobiDB-lite"/>
    </source>
</evidence>
<dbReference type="SUPFAM" id="SSF52540">
    <property type="entry name" value="P-loop containing nucleoside triphosphate hydrolases"/>
    <property type="match status" value="1"/>
</dbReference>
<dbReference type="InterPro" id="IPR056681">
    <property type="entry name" value="DUF7779"/>
</dbReference>
<dbReference type="Gene3D" id="3.40.50.300">
    <property type="entry name" value="P-loop containing nucleotide triphosphate hydrolases"/>
    <property type="match status" value="1"/>
</dbReference>
<dbReference type="InterPro" id="IPR002182">
    <property type="entry name" value="NB-ARC"/>
</dbReference>
<evidence type="ECO:0000259" key="2">
    <source>
        <dbReference type="Pfam" id="PF00931"/>
    </source>
</evidence>
<dbReference type="Pfam" id="PF25000">
    <property type="entry name" value="DUF7779"/>
    <property type="match status" value="1"/>
</dbReference>
<evidence type="ECO:0000313" key="4">
    <source>
        <dbReference type="EMBL" id="OPB40964.1"/>
    </source>
</evidence>
<reference evidence="4 5" key="1">
    <citation type="submission" date="2016-04" db="EMBL/GenBank/DDBJ databases">
        <title>Multiple horizontal gene transfer events from other fungi enriched the ability of the initially mycotrophic fungus Trichoderma (Ascomycota) to feed on dead plant biomass.</title>
        <authorList>
            <person name="Atanasova L."/>
            <person name="Chenthamara K."/>
            <person name="Zhang J."/>
            <person name="Grujic M."/>
            <person name="Henrissat B."/>
            <person name="Kuo A."/>
            <person name="Aertz A."/>
            <person name="Salamov A."/>
            <person name="Lipzen A."/>
            <person name="Labutti K."/>
            <person name="Barry K."/>
            <person name="Miao Y."/>
            <person name="Rahimi M.J."/>
            <person name="Shen Q."/>
            <person name="Grigoriev I.V."/>
            <person name="Kubicek C.P."/>
            <person name="Druzhinina I.S."/>
        </authorList>
    </citation>
    <scope>NUCLEOTIDE SEQUENCE [LARGE SCALE GENOMIC DNA]</scope>
    <source>
        <strain evidence="4 5">NJAU 4742</strain>
    </source>
</reference>
<feature type="region of interest" description="Disordered" evidence="1">
    <location>
        <begin position="28"/>
        <end position="47"/>
    </location>
</feature>
<dbReference type="Pfam" id="PF00931">
    <property type="entry name" value="NB-ARC"/>
    <property type="match status" value="1"/>
</dbReference>
<gene>
    <name evidence="4" type="ORF">A0O28_0010450</name>
</gene>
<dbReference type="InterPro" id="IPR019734">
    <property type="entry name" value="TPR_rpt"/>
</dbReference>
<dbReference type="NCBIfam" id="NF040586">
    <property type="entry name" value="FxSxx_TPR"/>
    <property type="match status" value="1"/>
</dbReference>
<dbReference type="AlphaFoldDB" id="A0A1T3CIP4"/>
<feature type="region of interest" description="Disordered" evidence="1">
    <location>
        <begin position="1"/>
        <end position="23"/>
    </location>
</feature>
<dbReference type="Gene3D" id="1.25.40.10">
    <property type="entry name" value="Tetratricopeptide repeat domain"/>
    <property type="match status" value="2"/>
</dbReference>
<feature type="domain" description="DUF7779" evidence="3">
    <location>
        <begin position="320"/>
        <end position="412"/>
    </location>
</feature>
<evidence type="ECO:0000259" key="3">
    <source>
        <dbReference type="Pfam" id="PF25000"/>
    </source>
</evidence>
<keyword evidence="5" id="KW-1185">Reference proteome</keyword>
<protein>
    <submittedName>
        <fullName evidence="4">Kinesin light chain</fullName>
    </submittedName>
</protein>
<dbReference type="Proteomes" id="UP000191004">
    <property type="component" value="Unassembled WGS sequence"/>
</dbReference>
<dbReference type="PRINTS" id="PR00381">
    <property type="entry name" value="KINESINLIGHT"/>
</dbReference>
<sequence length="817" mass="92633">MSNSRRIDNNTFGDNARIHQGDIHNVHNYPQERRETPPPPSQLIPFPRDPDFVNRGDILDRIFARCLEPAGRVALVGLGGVGKSQLAIEFAHRFSEEHKNIWIFWIHAATQARVQEGFRLIADAVKLPERKQAKADVSLLVKNWLSIEHNGRWVIILDSADDSEVLYSTNENGYDKRSLAAYIPKSRNGSILLTTRNRGLASKLTGGYKHIIDIDTMSEMDALILLERKMGSLFSPLDAGLAEDLVKALECIPLAISQAAAYIQARGPRSSIEKYLAEFRKSERESMRLLKYEANDLGRDEETSNTVLRTWAMSFEYIHSHQPSAADLLSLMSFFDRQGIPEWVLRDCTTRSNSVEGAENSESETGHESDSDTSSSFEEDISILRNYCLIAVNEKDDQFEMHRLVQLSIKGWLKASKLQETFMQRYIILMATKFPLGQEFEAWAICQDLFAHVQVALDYQPNEDTVKQWATLLYRGGVYAQVQGRYTIAEQMANKSKQAREKTFGKDDGSTLQSISLLADIIADQGRWDEAEELRVQVMEVDKVKLGADHPDTLKNMDKLAVIYWRQGRWGKAEKLEIQVLEARKAKLGADHRNTLTSMNNLASIYADQGRLEEAEKLLVQVVEACKVNLGADHLNTLINMGNLASTYLSQGRWNEAEELCVQVFEACKAKFGADYIETLISMNNLILIYWRQGRQDEAEELGMQAFEVCKATLGVDHPDTLSSMRNLALVYQGQGRWDEAEKLQVQVLKAHKKTLGADHPDTLISMNNLAITWKMQGRHEDALALMKDCVQKRQRVFGPQHPNTMRASKRLQKLEQ</sequence>
<dbReference type="SUPFAM" id="SSF48452">
    <property type="entry name" value="TPR-like"/>
    <property type="match status" value="3"/>
</dbReference>
<organism evidence="4 5">
    <name type="scientific">Trichoderma guizhouense</name>
    <dbReference type="NCBI Taxonomy" id="1491466"/>
    <lineage>
        <taxon>Eukaryota</taxon>
        <taxon>Fungi</taxon>
        <taxon>Dikarya</taxon>
        <taxon>Ascomycota</taxon>
        <taxon>Pezizomycotina</taxon>
        <taxon>Sordariomycetes</taxon>
        <taxon>Hypocreomycetidae</taxon>
        <taxon>Hypocreales</taxon>
        <taxon>Hypocreaceae</taxon>
        <taxon>Trichoderma</taxon>
    </lineage>
</organism>
<dbReference type="InterPro" id="IPR053137">
    <property type="entry name" value="NLR-like"/>
</dbReference>
<dbReference type="EMBL" id="LVVK01000017">
    <property type="protein sequence ID" value="OPB40964.1"/>
    <property type="molecule type" value="Genomic_DNA"/>
</dbReference>
<feature type="region of interest" description="Disordered" evidence="1">
    <location>
        <begin position="354"/>
        <end position="376"/>
    </location>
</feature>
<dbReference type="Pfam" id="PF13424">
    <property type="entry name" value="TPR_12"/>
    <property type="match status" value="3"/>
</dbReference>
<dbReference type="PANTHER" id="PTHR46082">
    <property type="entry name" value="ATP/GTP-BINDING PROTEIN-RELATED"/>
    <property type="match status" value="1"/>
</dbReference>
<dbReference type="PANTHER" id="PTHR46082:SF6">
    <property type="entry name" value="AAA+ ATPASE DOMAIN-CONTAINING PROTEIN-RELATED"/>
    <property type="match status" value="1"/>
</dbReference>
<dbReference type="Pfam" id="PF13374">
    <property type="entry name" value="TPR_10"/>
    <property type="match status" value="1"/>
</dbReference>
<dbReference type="InterPro" id="IPR011990">
    <property type="entry name" value="TPR-like_helical_dom_sf"/>
</dbReference>